<evidence type="ECO:0000313" key="4">
    <source>
        <dbReference type="EMBL" id="SVC18599.1"/>
    </source>
</evidence>
<name>A0A382K370_9ZZZZ</name>
<reference evidence="4" key="1">
    <citation type="submission" date="2018-05" db="EMBL/GenBank/DDBJ databases">
        <authorList>
            <person name="Lanie J.A."/>
            <person name="Ng W.-L."/>
            <person name="Kazmierczak K.M."/>
            <person name="Andrzejewski T.M."/>
            <person name="Davidsen T.M."/>
            <person name="Wayne K.J."/>
            <person name="Tettelin H."/>
            <person name="Glass J.I."/>
            <person name="Rusch D."/>
            <person name="Podicherti R."/>
            <person name="Tsui H.-C.T."/>
            <person name="Winkler M.E."/>
        </authorList>
    </citation>
    <scope>NUCLEOTIDE SEQUENCE</scope>
</reference>
<protein>
    <recommendedName>
        <fullName evidence="5">Site-specific DNA-methyltransferase (adenine-specific)</fullName>
    </recommendedName>
</protein>
<dbReference type="PRINTS" id="PR00505">
    <property type="entry name" value="D12N6MTFRASE"/>
</dbReference>
<sequence length="69" mass="8047">MRYIGNKINLLEFIEQPLKEKGITGTKFCDIFAGTANVAKHFKKNDYTIISNDNMMYSYVFQKAYIENN</sequence>
<dbReference type="EMBL" id="UINC01077975">
    <property type="protein sequence ID" value="SVC18599.1"/>
    <property type="molecule type" value="Genomic_DNA"/>
</dbReference>
<gene>
    <name evidence="4" type="ORF">METZ01_LOCUS271453</name>
</gene>
<dbReference type="Pfam" id="PF02086">
    <property type="entry name" value="MethyltransfD12"/>
    <property type="match status" value="1"/>
</dbReference>
<dbReference type="GO" id="GO:0009007">
    <property type="term" value="F:site-specific DNA-methyltransferase (adenine-specific) activity"/>
    <property type="evidence" value="ECO:0007669"/>
    <property type="project" value="UniProtKB-EC"/>
</dbReference>
<accession>A0A382K370</accession>
<dbReference type="InterPro" id="IPR012327">
    <property type="entry name" value="MeTrfase_D12"/>
</dbReference>
<dbReference type="GO" id="GO:0009307">
    <property type="term" value="P:DNA restriction-modification system"/>
    <property type="evidence" value="ECO:0007669"/>
    <property type="project" value="InterPro"/>
</dbReference>
<evidence type="ECO:0008006" key="5">
    <source>
        <dbReference type="Google" id="ProtNLM"/>
    </source>
</evidence>
<keyword evidence="1" id="KW-0489">Methyltransferase</keyword>
<keyword evidence="2" id="KW-0808">Transferase</keyword>
<evidence type="ECO:0000256" key="3">
    <source>
        <dbReference type="ARBA" id="ARBA00022691"/>
    </source>
</evidence>
<dbReference type="AlphaFoldDB" id="A0A382K370"/>
<evidence type="ECO:0000256" key="1">
    <source>
        <dbReference type="ARBA" id="ARBA00022603"/>
    </source>
</evidence>
<dbReference type="GO" id="GO:0032259">
    <property type="term" value="P:methylation"/>
    <property type="evidence" value="ECO:0007669"/>
    <property type="project" value="UniProtKB-KW"/>
</dbReference>
<dbReference type="SUPFAM" id="SSF53335">
    <property type="entry name" value="S-adenosyl-L-methionine-dependent methyltransferases"/>
    <property type="match status" value="1"/>
</dbReference>
<feature type="non-terminal residue" evidence="4">
    <location>
        <position position="69"/>
    </location>
</feature>
<dbReference type="InterPro" id="IPR029063">
    <property type="entry name" value="SAM-dependent_MTases_sf"/>
</dbReference>
<dbReference type="Gene3D" id="3.40.50.150">
    <property type="entry name" value="Vaccinia Virus protein VP39"/>
    <property type="match status" value="1"/>
</dbReference>
<organism evidence="4">
    <name type="scientific">marine metagenome</name>
    <dbReference type="NCBI Taxonomy" id="408172"/>
    <lineage>
        <taxon>unclassified sequences</taxon>
        <taxon>metagenomes</taxon>
        <taxon>ecological metagenomes</taxon>
    </lineage>
</organism>
<evidence type="ECO:0000256" key="2">
    <source>
        <dbReference type="ARBA" id="ARBA00022679"/>
    </source>
</evidence>
<keyword evidence="3" id="KW-0949">S-adenosyl-L-methionine</keyword>
<proteinExistence type="predicted"/>